<dbReference type="GO" id="GO:0061061">
    <property type="term" value="P:muscle structure development"/>
    <property type="evidence" value="ECO:0007669"/>
    <property type="project" value="TreeGrafter"/>
</dbReference>
<dbReference type="GO" id="GO:0051371">
    <property type="term" value="F:muscle alpha-actinin binding"/>
    <property type="evidence" value="ECO:0007669"/>
    <property type="project" value="TreeGrafter"/>
</dbReference>
<organism evidence="5 6">
    <name type="scientific">Tigriopus californicus</name>
    <name type="common">Marine copepod</name>
    <dbReference type="NCBI Taxonomy" id="6832"/>
    <lineage>
        <taxon>Eukaryota</taxon>
        <taxon>Metazoa</taxon>
        <taxon>Ecdysozoa</taxon>
        <taxon>Arthropoda</taxon>
        <taxon>Crustacea</taxon>
        <taxon>Multicrustacea</taxon>
        <taxon>Hexanauplia</taxon>
        <taxon>Copepoda</taxon>
        <taxon>Harpacticoida</taxon>
        <taxon>Harpacticidae</taxon>
        <taxon>Tigriopus</taxon>
    </lineage>
</organism>
<dbReference type="GO" id="GO:0030036">
    <property type="term" value="P:actin cytoskeleton organization"/>
    <property type="evidence" value="ECO:0007669"/>
    <property type="project" value="TreeGrafter"/>
</dbReference>
<dbReference type="GO" id="GO:0001725">
    <property type="term" value="C:stress fiber"/>
    <property type="evidence" value="ECO:0007669"/>
    <property type="project" value="TreeGrafter"/>
</dbReference>
<evidence type="ECO:0000313" key="6">
    <source>
        <dbReference type="Proteomes" id="UP000318571"/>
    </source>
</evidence>
<keyword evidence="6" id="KW-1185">Reference proteome</keyword>
<dbReference type="AlphaFoldDB" id="A0A553PTQ9"/>
<keyword evidence="3" id="KW-0479">Metal-binding</keyword>
<comment type="caution">
    <text evidence="5">The sequence shown here is derived from an EMBL/GenBank/DDBJ whole genome shotgun (WGS) entry which is preliminary data.</text>
</comment>
<reference evidence="5 6" key="1">
    <citation type="journal article" date="2018" name="Nat. Ecol. Evol.">
        <title>Genomic signatures of mitonuclear coevolution across populations of Tigriopus californicus.</title>
        <authorList>
            <person name="Barreto F.S."/>
            <person name="Watson E.T."/>
            <person name="Lima T.G."/>
            <person name="Willett C.S."/>
            <person name="Edmands S."/>
            <person name="Li W."/>
            <person name="Burton R.S."/>
        </authorList>
    </citation>
    <scope>NUCLEOTIDE SEQUENCE [LARGE SCALE GENOMIC DNA]</scope>
    <source>
        <strain evidence="5 6">San Diego</strain>
    </source>
</reference>
<sequence length="131" mass="14686">MPAELITVSLFRDVRDEPWGFNITGGKAFDEPLSISHIHSKSIAERLGLKIEDILIKINGEEAEGFTYEDACEEIAKGEDSFDMVIERSCTGRKTSYEKSSTAFSIVLGQGKTEVFQDSEAFLTNRVEMER</sequence>
<dbReference type="EMBL" id="VCGU01000001">
    <property type="protein sequence ID" value="TRY81056.1"/>
    <property type="molecule type" value="Genomic_DNA"/>
</dbReference>
<name>A0A553PTQ9_TIGCA</name>
<dbReference type="SUPFAM" id="SSF50156">
    <property type="entry name" value="PDZ domain-like"/>
    <property type="match status" value="1"/>
</dbReference>
<dbReference type="STRING" id="6832.A0A553PTQ9"/>
<dbReference type="InterPro" id="IPR036034">
    <property type="entry name" value="PDZ_sf"/>
</dbReference>
<keyword evidence="3" id="KW-0862">Zinc</keyword>
<feature type="domain" description="PDZ" evidence="4">
    <location>
        <begin position="7"/>
        <end position="90"/>
    </location>
</feature>
<dbReference type="GO" id="GO:0031941">
    <property type="term" value="C:filamentous actin"/>
    <property type="evidence" value="ECO:0007669"/>
    <property type="project" value="TreeGrafter"/>
</dbReference>
<dbReference type="OMA" id="SMSHENA"/>
<dbReference type="SMART" id="SM00228">
    <property type="entry name" value="PDZ"/>
    <property type="match status" value="1"/>
</dbReference>
<dbReference type="InterPro" id="IPR050604">
    <property type="entry name" value="PDZ-LIM_domain"/>
</dbReference>
<accession>A0A553PTQ9</accession>
<evidence type="ECO:0000256" key="1">
    <source>
        <dbReference type="ARBA" id="ARBA00004496"/>
    </source>
</evidence>
<dbReference type="Proteomes" id="UP000318571">
    <property type="component" value="Chromosome 12"/>
</dbReference>
<dbReference type="PROSITE" id="PS50106">
    <property type="entry name" value="PDZ"/>
    <property type="match status" value="1"/>
</dbReference>
<evidence type="ECO:0000256" key="3">
    <source>
        <dbReference type="ARBA" id="ARBA00023038"/>
    </source>
</evidence>
<evidence type="ECO:0000256" key="2">
    <source>
        <dbReference type="ARBA" id="ARBA00022490"/>
    </source>
</evidence>
<gene>
    <name evidence="5" type="ORF">TCAL_09449</name>
</gene>
<dbReference type="GO" id="GO:0005912">
    <property type="term" value="C:adherens junction"/>
    <property type="evidence" value="ECO:0007669"/>
    <property type="project" value="TreeGrafter"/>
</dbReference>
<dbReference type="PANTHER" id="PTHR24214">
    <property type="entry name" value="PDZ AND LIM DOMAIN PROTEIN ZASP"/>
    <property type="match status" value="1"/>
</dbReference>
<keyword evidence="2" id="KW-0963">Cytoplasm</keyword>
<keyword evidence="3" id="KW-0440">LIM domain</keyword>
<protein>
    <recommendedName>
        <fullName evidence="4">PDZ domain-containing protein</fullName>
    </recommendedName>
</protein>
<evidence type="ECO:0000259" key="4">
    <source>
        <dbReference type="PROSITE" id="PS50106"/>
    </source>
</evidence>
<dbReference type="GO" id="GO:0030018">
    <property type="term" value="C:Z disc"/>
    <property type="evidence" value="ECO:0007669"/>
    <property type="project" value="TreeGrafter"/>
</dbReference>
<dbReference type="Gene3D" id="2.30.42.10">
    <property type="match status" value="1"/>
</dbReference>
<proteinExistence type="predicted"/>
<dbReference type="GO" id="GO:0003779">
    <property type="term" value="F:actin binding"/>
    <property type="evidence" value="ECO:0007669"/>
    <property type="project" value="TreeGrafter"/>
</dbReference>
<comment type="subcellular location">
    <subcellularLocation>
        <location evidence="1">Cytoplasm</location>
    </subcellularLocation>
</comment>
<dbReference type="PANTHER" id="PTHR24214:SF38">
    <property type="entry name" value="PDZ AND LIM DOMAIN PROTEIN ZASP-RELATED"/>
    <property type="match status" value="1"/>
</dbReference>
<dbReference type="Pfam" id="PF00595">
    <property type="entry name" value="PDZ"/>
    <property type="match status" value="1"/>
</dbReference>
<evidence type="ECO:0000313" key="5">
    <source>
        <dbReference type="EMBL" id="TRY81056.1"/>
    </source>
</evidence>
<dbReference type="InterPro" id="IPR001478">
    <property type="entry name" value="PDZ"/>
</dbReference>